<comment type="caution">
    <text evidence="2">The sequence shown here is derived from an EMBL/GenBank/DDBJ whole genome shotgun (WGS) entry which is preliminary data.</text>
</comment>
<feature type="non-terminal residue" evidence="2">
    <location>
        <position position="77"/>
    </location>
</feature>
<evidence type="ECO:0000256" key="1">
    <source>
        <dbReference type="SAM" id="MobiDB-lite"/>
    </source>
</evidence>
<protein>
    <submittedName>
        <fullName evidence="2">Uncharacterized protein</fullName>
    </submittedName>
</protein>
<gene>
    <name evidence="2" type="ORF">Tci_850153</name>
</gene>
<dbReference type="AlphaFoldDB" id="A0A699QW73"/>
<dbReference type="EMBL" id="BKCJ011064415">
    <property type="protein sequence ID" value="GFC78183.1"/>
    <property type="molecule type" value="Genomic_DNA"/>
</dbReference>
<feature type="compositionally biased region" description="Polar residues" evidence="1">
    <location>
        <begin position="54"/>
        <end position="77"/>
    </location>
</feature>
<proteinExistence type="predicted"/>
<feature type="region of interest" description="Disordered" evidence="1">
    <location>
        <begin position="53"/>
        <end position="77"/>
    </location>
</feature>
<feature type="non-terminal residue" evidence="2">
    <location>
        <position position="1"/>
    </location>
</feature>
<evidence type="ECO:0000313" key="2">
    <source>
        <dbReference type="EMBL" id="GFC78183.1"/>
    </source>
</evidence>
<organism evidence="2">
    <name type="scientific">Tanacetum cinerariifolium</name>
    <name type="common">Dalmatian daisy</name>
    <name type="synonym">Chrysanthemum cinerariifolium</name>
    <dbReference type="NCBI Taxonomy" id="118510"/>
    <lineage>
        <taxon>Eukaryota</taxon>
        <taxon>Viridiplantae</taxon>
        <taxon>Streptophyta</taxon>
        <taxon>Embryophyta</taxon>
        <taxon>Tracheophyta</taxon>
        <taxon>Spermatophyta</taxon>
        <taxon>Magnoliopsida</taxon>
        <taxon>eudicotyledons</taxon>
        <taxon>Gunneridae</taxon>
        <taxon>Pentapetalae</taxon>
        <taxon>asterids</taxon>
        <taxon>campanulids</taxon>
        <taxon>Asterales</taxon>
        <taxon>Asteraceae</taxon>
        <taxon>Asteroideae</taxon>
        <taxon>Anthemideae</taxon>
        <taxon>Anthemidinae</taxon>
        <taxon>Tanacetum</taxon>
    </lineage>
</organism>
<reference evidence="2" key="1">
    <citation type="journal article" date="2019" name="Sci. Rep.">
        <title>Draft genome of Tanacetum cinerariifolium, the natural source of mosquito coil.</title>
        <authorList>
            <person name="Yamashiro T."/>
            <person name="Shiraishi A."/>
            <person name="Satake H."/>
            <person name="Nakayama K."/>
        </authorList>
    </citation>
    <scope>NUCLEOTIDE SEQUENCE</scope>
</reference>
<accession>A0A699QW73</accession>
<sequence>DINQIDEDDIEEMDIKLNMALLSMRADIYWKRTGKKITIQGLSEFADDIITDYTMPSPSVESNPNDLQNSSSSASVN</sequence>
<name>A0A699QW73_TANCI</name>